<accession>A0ABD3RBG8</accession>
<gene>
    <name evidence="2" type="ORF">ACHAXA_007050</name>
</gene>
<dbReference type="PANTHER" id="PTHR38663:SF1">
    <property type="entry name" value="L-ORNITHINE N(5)-MONOOXYGENASE"/>
    <property type="match status" value="1"/>
</dbReference>
<dbReference type="SUPFAM" id="SSF51905">
    <property type="entry name" value="FAD/NAD(P)-binding domain"/>
    <property type="match status" value="2"/>
</dbReference>
<sequence>MIIGKDDKAAIAGKEVRRYDVCIIGAGPAGLASLSAIMEPYSLDGMTNTQVNNANRGLGRGGGGVGGTGGGVGGGGDHHYAGRGMGPTRGRRVCVIDPNENWLGSWNDNFSRLGIEYLRSPAMAHPDHFDVNSLLAYAVSNHREHELYDSGCSSLRQLNGLGHQTHVGLWKLPSTDLFRDFCQTDVVGRLSHDYVRGTAIDLARIGGRRVGVVGGDEDDGTRDDGGYYAVKLSDGTYVESTSVILALGPTGVPVIPPGVRDVPADRLISWRHMDEKLRDGHSTVLVVGGGLTAVQAAQYCLRKGKSVILSSRRPLVERHFDIRECWFDKRRANKHVSDFYHQDVEERLLALREARGGGSVPPLYMDDLRVWERRGKLTIVDDADPVFVRTDGDGGHGGRLWISMRAGKEGGEDGGCRSNSSLVAVDCVVLACGIRPDCTANPLVKNILDRFPIDIVGGFPDVSVDLEWTRNLFVVGALASLNVGPDGGNIMGARRAATIVSNVLECKSWLRREGVGALSNPFQMLSDDGDSSSDDDSDSD</sequence>
<evidence type="ECO:0000313" key="3">
    <source>
        <dbReference type="Proteomes" id="UP001530377"/>
    </source>
</evidence>
<comment type="caution">
    <text evidence="2">The sequence shown here is derived from an EMBL/GenBank/DDBJ whole genome shotgun (WGS) entry which is preliminary data.</text>
</comment>
<evidence type="ECO:0000256" key="1">
    <source>
        <dbReference type="SAM" id="MobiDB-lite"/>
    </source>
</evidence>
<name>A0ABD3RBG8_9STRA</name>
<reference evidence="2 3" key="1">
    <citation type="submission" date="2024-10" db="EMBL/GenBank/DDBJ databases">
        <title>Updated reference genomes for cyclostephanoid diatoms.</title>
        <authorList>
            <person name="Roberts W.R."/>
            <person name="Alverson A.J."/>
        </authorList>
    </citation>
    <scope>NUCLEOTIDE SEQUENCE [LARGE SCALE GENOMIC DNA]</scope>
    <source>
        <strain evidence="2 3">AJA228-03</strain>
    </source>
</reference>
<feature type="region of interest" description="Disordered" evidence="1">
    <location>
        <begin position="521"/>
        <end position="540"/>
    </location>
</feature>
<organism evidence="2 3">
    <name type="scientific">Cyclostephanos tholiformis</name>
    <dbReference type="NCBI Taxonomy" id="382380"/>
    <lineage>
        <taxon>Eukaryota</taxon>
        <taxon>Sar</taxon>
        <taxon>Stramenopiles</taxon>
        <taxon>Ochrophyta</taxon>
        <taxon>Bacillariophyta</taxon>
        <taxon>Coscinodiscophyceae</taxon>
        <taxon>Thalassiosirophycidae</taxon>
        <taxon>Stephanodiscales</taxon>
        <taxon>Stephanodiscaceae</taxon>
        <taxon>Cyclostephanos</taxon>
    </lineage>
</organism>
<proteinExistence type="predicted"/>
<dbReference type="Gene3D" id="3.50.50.60">
    <property type="entry name" value="FAD/NAD(P)-binding domain"/>
    <property type="match status" value="1"/>
</dbReference>
<protein>
    <recommendedName>
        <fullName evidence="4">L-ornithine N(5)-monooxygenase</fullName>
    </recommendedName>
</protein>
<evidence type="ECO:0000313" key="2">
    <source>
        <dbReference type="EMBL" id="KAL3810163.1"/>
    </source>
</evidence>
<feature type="compositionally biased region" description="Acidic residues" evidence="1">
    <location>
        <begin position="527"/>
        <end position="540"/>
    </location>
</feature>
<dbReference type="InterPro" id="IPR036188">
    <property type="entry name" value="FAD/NAD-bd_sf"/>
</dbReference>
<evidence type="ECO:0008006" key="4">
    <source>
        <dbReference type="Google" id="ProtNLM"/>
    </source>
</evidence>
<keyword evidence="3" id="KW-1185">Reference proteome</keyword>
<dbReference type="PANTHER" id="PTHR38663">
    <property type="match status" value="1"/>
</dbReference>
<dbReference type="EMBL" id="JALLPB020000348">
    <property type="protein sequence ID" value="KAL3810163.1"/>
    <property type="molecule type" value="Genomic_DNA"/>
</dbReference>
<dbReference type="Proteomes" id="UP001530377">
    <property type="component" value="Unassembled WGS sequence"/>
</dbReference>
<dbReference type="AlphaFoldDB" id="A0ABD3RBG8"/>